<protein>
    <submittedName>
        <fullName evidence="7">Sigma-54-dependent Fis family transcriptional regulator</fullName>
    </submittedName>
</protein>
<dbReference type="Gene3D" id="3.40.50.300">
    <property type="entry name" value="P-loop containing nucleotide triphosphate hydrolases"/>
    <property type="match status" value="1"/>
</dbReference>
<dbReference type="InterPro" id="IPR002197">
    <property type="entry name" value="HTH_Fis"/>
</dbReference>
<dbReference type="Gene3D" id="1.10.10.60">
    <property type="entry name" value="Homeodomain-like"/>
    <property type="match status" value="1"/>
</dbReference>
<dbReference type="SUPFAM" id="SSF52540">
    <property type="entry name" value="P-loop containing nucleoside triphosphate hydrolases"/>
    <property type="match status" value="1"/>
</dbReference>
<dbReference type="PANTHER" id="PTHR32071:SF121">
    <property type="entry name" value="SIGMA L-DEPENDENT TRANSCRIPTIONAL REGULATOR YQIR-RELATED"/>
    <property type="match status" value="1"/>
</dbReference>
<evidence type="ECO:0000256" key="5">
    <source>
        <dbReference type="ARBA" id="ARBA00023163"/>
    </source>
</evidence>
<dbReference type="SMART" id="SM00382">
    <property type="entry name" value="AAA"/>
    <property type="match status" value="1"/>
</dbReference>
<dbReference type="Pfam" id="PF00158">
    <property type="entry name" value="Sigma54_activat"/>
    <property type="match status" value="1"/>
</dbReference>
<dbReference type="PROSITE" id="PS00688">
    <property type="entry name" value="SIGMA54_INTERACT_3"/>
    <property type="match status" value="1"/>
</dbReference>
<evidence type="ECO:0000259" key="6">
    <source>
        <dbReference type="PROSITE" id="PS50045"/>
    </source>
</evidence>
<keyword evidence="3" id="KW-0805">Transcription regulation</keyword>
<dbReference type="GO" id="GO:0006355">
    <property type="term" value="P:regulation of DNA-templated transcription"/>
    <property type="evidence" value="ECO:0007669"/>
    <property type="project" value="InterPro"/>
</dbReference>
<proteinExistence type="predicted"/>
<dbReference type="AlphaFoldDB" id="A0A9D9NMI6"/>
<dbReference type="FunFam" id="3.40.50.300:FF:000006">
    <property type="entry name" value="DNA-binding transcriptional regulator NtrC"/>
    <property type="match status" value="1"/>
</dbReference>
<dbReference type="PANTHER" id="PTHR32071">
    <property type="entry name" value="TRANSCRIPTIONAL REGULATORY PROTEIN"/>
    <property type="match status" value="1"/>
</dbReference>
<dbReference type="Proteomes" id="UP000823771">
    <property type="component" value="Unassembled WGS sequence"/>
</dbReference>
<dbReference type="EMBL" id="JADILZ010000059">
    <property type="protein sequence ID" value="MBO8478548.1"/>
    <property type="molecule type" value="Genomic_DNA"/>
</dbReference>
<sequence>MTAQELQSLKNKYDIIGNDPALNRALEIAVAVAPTDLTVLIFGESGVGKENIPKIIHQYSRRRTGKYFAINCGAIPEGTIDSELFGHEKGSFTGANEMRKGYFEEADGGTLFLDEIGELPMASQAKLLRVLQSGEFIRVGSSKVLKTDVRVVAATNVNLMHAVSRGKFREDLYYRLNAVSVLMPALRERRDDIYLLFRKFTSDFSEKYGMNKVTLTPDAVALLKNYRWPGNIRQLKNVAETVSALESSRISPVSGKCELNAETLSGYIPKDVPNMLPVRSSFQDDNVSPGEREAIIRMIYQLRQEVDYLKGVVLGTGKQESVKALPQSSGLPDDGFVSQASAGAEWQEPLEIRDSSHRDHDMPDHVPQFRDTECAKAAPDDQDGDDLSLQKAGTDLIRKALEKYHGNRKQAAAELGISERTLYRKLKSIEEN</sequence>
<keyword evidence="2" id="KW-0067">ATP-binding</keyword>
<dbReference type="PROSITE" id="PS00675">
    <property type="entry name" value="SIGMA54_INTERACT_1"/>
    <property type="match status" value="1"/>
</dbReference>
<dbReference type="InterPro" id="IPR058031">
    <property type="entry name" value="AAA_lid_NorR"/>
</dbReference>
<reference evidence="7" key="1">
    <citation type="submission" date="2020-10" db="EMBL/GenBank/DDBJ databases">
        <authorList>
            <person name="Gilroy R."/>
        </authorList>
    </citation>
    <scope>NUCLEOTIDE SEQUENCE</scope>
    <source>
        <strain evidence="7">2478</strain>
    </source>
</reference>
<organism evidence="7 8">
    <name type="scientific">Candidatus Cryptobacteroides excrementipullorum</name>
    <dbReference type="NCBI Taxonomy" id="2840761"/>
    <lineage>
        <taxon>Bacteria</taxon>
        <taxon>Pseudomonadati</taxon>
        <taxon>Bacteroidota</taxon>
        <taxon>Bacteroidia</taxon>
        <taxon>Bacteroidales</taxon>
        <taxon>Candidatus Cryptobacteroides</taxon>
    </lineage>
</organism>
<dbReference type="InterPro" id="IPR003593">
    <property type="entry name" value="AAA+_ATPase"/>
</dbReference>
<comment type="caution">
    <text evidence="7">The sequence shown here is derived from an EMBL/GenBank/DDBJ whole genome shotgun (WGS) entry which is preliminary data.</text>
</comment>
<dbReference type="InterPro" id="IPR002078">
    <property type="entry name" value="Sigma_54_int"/>
</dbReference>
<dbReference type="InterPro" id="IPR027417">
    <property type="entry name" value="P-loop_NTPase"/>
</dbReference>
<evidence type="ECO:0000313" key="7">
    <source>
        <dbReference type="EMBL" id="MBO8478548.1"/>
    </source>
</evidence>
<feature type="domain" description="Sigma-54 factor interaction" evidence="6">
    <location>
        <begin position="15"/>
        <end position="244"/>
    </location>
</feature>
<dbReference type="Pfam" id="PF25601">
    <property type="entry name" value="AAA_lid_14"/>
    <property type="match status" value="1"/>
</dbReference>
<dbReference type="GO" id="GO:0005524">
    <property type="term" value="F:ATP binding"/>
    <property type="evidence" value="ECO:0007669"/>
    <property type="project" value="UniProtKB-KW"/>
</dbReference>
<dbReference type="SUPFAM" id="SSF46689">
    <property type="entry name" value="Homeodomain-like"/>
    <property type="match status" value="1"/>
</dbReference>
<dbReference type="InterPro" id="IPR025662">
    <property type="entry name" value="Sigma_54_int_dom_ATP-bd_1"/>
</dbReference>
<keyword evidence="5" id="KW-0804">Transcription</keyword>
<evidence type="ECO:0000313" key="8">
    <source>
        <dbReference type="Proteomes" id="UP000823771"/>
    </source>
</evidence>
<keyword evidence="4" id="KW-0238">DNA-binding</keyword>
<evidence type="ECO:0000256" key="2">
    <source>
        <dbReference type="ARBA" id="ARBA00022840"/>
    </source>
</evidence>
<evidence type="ECO:0000256" key="3">
    <source>
        <dbReference type="ARBA" id="ARBA00023015"/>
    </source>
</evidence>
<evidence type="ECO:0000256" key="4">
    <source>
        <dbReference type="ARBA" id="ARBA00023125"/>
    </source>
</evidence>
<dbReference type="PRINTS" id="PR01590">
    <property type="entry name" value="HTHFIS"/>
</dbReference>
<dbReference type="InterPro" id="IPR025943">
    <property type="entry name" value="Sigma_54_int_dom_ATP-bd_2"/>
</dbReference>
<dbReference type="PROSITE" id="PS00676">
    <property type="entry name" value="SIGMA54_INTERACT_2"/>
    <property type="match status" value="1"/>
</dbReference>
<accession>A0A9D9NMI6</accession>
<gene>
    <name evidence="7" type="ORF">IAB80_06650</name>
</gene>
<dbReference type="InterPro" id="IPR009057">
    <property type="entry name" value="Homeodomain-like_sf"/>
</dbReference>
<evidence type="ECO:0000256" key="1">
    <source>
        <dbReference type="ARBA" id="ARBA00022741"/>
    </source>
</evidence>
<dbReference type="GO" id="GO:0043565">
    <property type="term" value="F:sequence-specific DNA binding"/>
    <property type="evidence" value="ECO:0007669"/>
    <property type="project" value="InterPro"/>
</dbReference>
<dbReference type="Pfam" id="PF02954">
    <property type="entry name" value="HTH_8"/>
    <property type="match status" value="1"/>
</dbReference>
<keyword evidence="1" id="KW-0547">Nucleotide-binding</keyword>
<dbReference type="PROSITE" id="PS50045">
    <property type="entry name" value="SIGMA54_INTERACT_4"/>
    <property type="match status" value="1"/>
</dbReference>
<dbReference type="Gene3D" id="1.10.8.60">
    <property type="match status" value="1"/>
</dbReference>
<reference evidence="7" key="2">
    <citation type="journal article" date="2021" name="PeerJ">
        <title>Extensive microbial diversity within the chicken gut microbiome revealed by metagenomics and culture.</title>
        <authorList>
            <person name="Gilroy R."/>
            <person name="Ravi A."/>
            <person name="Getino M."/>
            <person name="Pursley I."/>
            <person name="Horton D.L."/>
            <person name="Alikhan N.F."/>
            <person name="Baker D."/>
            <person name="Gharbi K."/>
            <person name="Hall N."/>
            <person name="Watson M."/>
            <person name="Adriaenssens E.M."/>
            <person name="Foster-Nyarko E."/>
            <person name="Jarju S."/>
            <person name="Secka A."/>
            <person name="Antonio M."/>
            <person name="Oren A."/>
            <person name="Chaudhuri R.R."/>
            <person name="La Ragione R."/>
            <person name="Hildebrand F."/>
            <person name="Pallen M.J."/>
        </authorList>
    </citation>
    <scope>NUCLEOTIDE SEQUENCE</scope>
    <source>
        <strain evidence="7">2478</strain>
    </source>
</reference>
<dbReference type="InterPro" id="IPR025944">
    <property type="entry name" value="Sigma_54_int_dom_CS"/>
</dbReference>
<dbReference type="CDD" id="cd00009">
    <property type="entry name" value="AAA"/>
    <property type="match status" value="1"/>
</dbReference>
<name>A0A9D9NMI6_9BACT</name>